<dbReference type="InterPro" id="IPR049233">
    <property type="entry name" value="DUF6830"/>
</dbReference>
<keyword evidence="4" id="KW-1185">Reference proteome</keyword>
<dbReference type="OrthoDB" id="2576233at2759"/>
<evidence type="ECO:0000313" key="4">
    <source>
        <dbReference type="Proteomes" id="UP000030671"/>
    </source>
</evidence>
<dbReference type="EMBL" id="KI925465">
    <property type="protein sequence ID" value="ETW76111.1"/>
    <property type="molecule type" value="Genomic_DNA"/>
</dbReference>
<dbReference type="KEGG" id="hir:HETIRDRAFT_329293"/>
<dbReference type="Proteomes" id="UP000030671">
    <property type="component" value="Unassembled WGS sequence"/>
</dbReference>
<dbReference type="Pfam" id="PF18759">
    <property type="entry name" value="Plavaka"/>
    <property type="match status" value="1"/>
</dbReference>
<dbReference type="GeneID" id="20671482"/>
<dbReference type="RefSeq" id="XP_009552330.1">
    <property type="nucleotide sequence ID" value="XM_009554035.1"/>
</dbReference>
<proteinExistence type="predicted"/>
<evidence type="ECO:0000259" key="2">
    <source>
        <dbReference type="Pfam" id="PF20722"/>
    </source>
</evidence>
<organism evidence="3 4">
    <name type="scientific">Heterobasidion irregulare (strain TC 32-1)</name>
    <dbReference type="NCBI Taxonomy" id="747525"/>
    <lineage>
        <taxon>Eukaryota</taxon>
        <taxon>Fungi</taxon>
        <taxon>Dikarya</taxon>
        <taxon>Basidiomycota</taxon>
        <taxon>Agaricomycotina</taxon>
        <taxon>Agaricomycetes</taxon>
        <taxon>Russulales</taxon>
        <taxon>Bondarzewiaceae</taxon>
        <taxon>Heterobasidion</taxon>
        <taxon>Heterobasidion annosum species complex</taxon>
    </lineage>
</organism>
<evidence type="ECO:0000313" key="3">
    <source>
        <dbReference type="EMBL" id="ETW76111.1"/>
    </source>
</evidence>
<name>W4JT92_HETIT</name>
<dbReference type="Pfam" id="PF20722">
    <property type="entry name" value="DUF6830"/>
    <property type="match status" value="1"/>
</dbReference>
<dbReference type="HOGENOM" id="CLU_006344_4_3_1"/>
<gene>
    <name evidence="3" type="ORF">HETIRDRAFT_329293</name>
</gene>
<accession>W4JT92</accession>
<feature type="region of interest" description="Disordered" evidence="1">
    <location>
        <begin position="48"/>
        <end position="89"/>
    </location>
</feature>
<sequence length="957" mass="108333">MNDIGLAGPSHPMAVENFFANFQGHNNNHLATEIQAAFLEHHSADDSLDGWSAKDEDSAMARPESPGLPDSGKDEDEDELEAEGEKHWEQPVIDDEPANPLEIPMEEDEQRALDDRTQAEEPLWNDPTIVPFPGAAGAPVKNEGRSNYDKYSDLIDGLNNPNVWWLFASKLEWEFTHWAKMRGPGSTAVTELLNIEEVQEKLGLSFTTSKQLNQIIDNRLPNRPTFKRHEIVVDGECYETYFCDVIECISALYSDPEFASIMTYAPKKLYVDDNTSTVRMFNELDSGRWWWRVQKTLEEQKPGATVIPLIISTDKTQLTDFRGKSAYPVYLTIGNIPKEVRRKPSRRAYILIGYLLACRLTHIKNKKTRRRAAANLFHACMRRLLAPIRGVGRHGMNLASGDGIVRRCHPILAAYVGDYLEQTLVACCKNFECPKCHVLPTDLGEPAVCKNQSSNEALKALTSIDREPAAYIESCKAVGLKPVYHSFWAELPFTNIFQSITPDNLHQLYQGMVKHVISWITSAFGEAEVDARFRRLPPNHNVRLFSNGISLLSRVTGQEHKDICLHLVRAVHALMDFVYITQYPSHTSTTLGYLDAALARFHANKNIFLEIGIRKSFKLPKLHLLMHYILSITLFGTTDNYDTAYSERLHIDLAKDTYCATNHKDEYAQMTTWLQHREKMQRHALFVQWRLSGHPVISTLKPPTIPRHLCIKIARLPSQKAVRINDIPSLYGAVDFRQALAEFILKTSNPNLTVHQIRALAPRYSIPFQTVPVFYKIKFWNEDTQGCEEAAKTLDCVHVHPAHKDSSNRKVSSRFDTVLIDKKDGKESGVAGYHVGQVQIIFSLNKCSRKAAIPSHIDMPSHLTYVEWFTPFGTADSNHQMHTIKRSFTPIGGSSGETARKQLASVINVSKICCSVHLILKFGHVAPRSWSSTDVLENCPAFLVNCFTDRHTYITVY</sequence>
<feature type="domain" description="DUF6830" evidence="2">
    <location>
        <begin position="708"/>
        <end position="826"/>
    </location>
</feature>
<dbReference type="InParanoid" id="W4JT92"/>
<feature type="compositionally biased region" description="Acidic residues" evidence="1">
    <location>
        <begin position="73"/>
        <end position="82"/>
    </location>
</feature>
<dbReference type="InterPro" id="IPR041078">
    <property type="entry name" value="Plavaka"/>
</dbReference>
<dbReference type="AlphaFoldDB" id="W4JT92"/>
<evidence type="ECO:0000256" key="1">
    <source>
        <dbReference type="SAM" id="MobiDB-lite"/>
    </source>
</evidence>
<protein>
    <recommendedName>
        <fullName evidence="2">DUF6830 domain-containing protein</fullName>
    </recommendedName>
</protein>
<reference evidence="3 4" key="1">
    <citation type="journal article" date="2012" name="New Phytol.">
        <title>Insight into trade-off between wood decay and parasitism from the genome of a fungal forest pathogen.</title>
        <authorList>
            <person name="Olson A."/>
            <person name="Aerts A."/>
            <person name="Asiegbu F."/>
            <person name="Belbahri L."/>
            <person name="Bouzid O."/>
            <person name="Broberg A."/>
            <person name="Canback B."/>
            <person name="Coutinho P.M."/>
            <person name="Cullen D."/>
            <person name="Dalman K."/>
            <person name="Deflorio G."/>
            <person name="van Diepen L.T."/>
            <person name="Dunand C."/>
            <person name="Duplessis S."/>
            <person name="Durling M."/>
            <person name="Gonthier P."/>
            <person name="Grimwood J."/>
            <person name="Fossdal C.G."/>
            <person name="Hansson D."/>
            <person name="Henrissat B."/>
            <person name="Hietala A."/>
            <person name="Himmelstrand K."/>
            <person name="Hoffmeister D."/>
            <person name="Hogberg N."/>
            <person name="James T.Y."/>
            <person name="Karlsson M."/>
            <person name="Kohler A."/>
            <person name="Kues U."/>
            <person name="Lee Y.H."/>
            <person name="Lin Y.C."/>
            <person name="Lind M."/>
            <person name="Lindquist E."/>
            <person name="Lombard V."/>
            <person name="Lucas S."/>
            <person name="Lunden K."/>
            <person name="Morin E."/>
            <person name="Murat C."/>
            <person name="Park J."/>
            <person name="Raffaello T."/>
            <person name="Rouze P."/>
            <person name="Salamov A."/>
            <person name="Schmutz J."/>
            <person name="Solheim H."/>
            <person name="Stahlberg J."/>
            <person name="Velez H."/>
            <person name="de Vries R.P."/>
            <person name="Wiebenga A."/>
            <person name="Woodward S."/>
            <person name="Yakovlev I."/>
            <person name="Garbelotto M."/>
            <person name="Martin F."/>
            <person name="Grigoriev I.V."/>
            <person name="Stenlid J."/>
        </authorList>
    </citation>
    <scope>NUCLEOTIDE SEQUENCE [LARGE SCALE GENOMIC DNA]</scope>
    <source>
        <strain evidence="3 4">TC 32-1</strain>
    </source>
</reference>
<dbReference type="STRING" id="747525.W4JT92"/>
<dbReference type="eggNOG" id="ENOG502SHSB">
    <property type="taxonomic scope" value="Eukaryota"/>
</dbReference>